<sequence length="68" mass="7827">MTAWVTIKQTVFKSSLLQFNFCIINHHHQSSSSSCHYNLTVCLQFSRSNPNFIFPKSSSNWVNCSITQ</sequence>
<evidence type="ECO:0000313" key="2">
    <source>
        <dbReference type="Proteomes" id="UP001229421"/>
    </source>
</evidence>
<gene>
    <name evidence="1" type="ORF">QVD17_07998</name>
</gene>
<proteinExistence type="predicted"/>
<organism evidence="1 2">
    <name type="scientific">Tagetes erecta</name>
    <name type="common">African marigold</name>
    <dbReference type="NCBI Taxonomy" id="13708"/>
    <lineage>
        <taxon>Eukaryota</taxon>
        <taxon>Viridiplantae</taxon>
        <taxon>Streptophyta</taxon>
        <taxon>Embryophyta</taxon>
        <taxon>Tracheophyta</taxon>
        <taxon>Spermatophyta</taxon>
        <taxon>Magnoliopsida</taxon>
        <taxon>eudicotyledons</taxon>
        <taxon>Gunneridae</taxon>
        <taxon>Pentapetalae</taxon>
        <taxon>asterids</taxon>
        <taxon>campanulids</taxon>
        <taxon>Asterales</taxon>
        <taxon>Asteraceae</taxon>
        <taxon>Asteroideae</taxon>
        <taxon>Heliantheae alliance</taxon>
        <taxon>Tageteae</taxon>
        <taxon>Tagetes</taxon>
    </lineage>
</organism>
<evidence type="ECO:0000313" key="1">
    <source>
        <dbReference type="EMBL" id="KAK1431538.1"/>
    </source>
</evidence>
<reference evidence="1" key="1">
    <citation type="journal article" date="2023" name="bioRxiv">
        <title>Improved chromosome-level genome assembly for marigold (Tagetes erecta).</title>
        <authorList>
            <person name="Jiang F."/>
            <person name="Yuan L."/>
            <person name="Wang S."/>
            <person name="Wang H."/>
            <person name="Xu D."/>
            <person name="Wang A."/>
            <person name="Fan W."/>
        </authorList>
    </citation>
    <scope>NUCLEOTIDE SEQUENCE</scope>
    <source>
        <strain evidence="1">WSJ</strain>
        <tissue evidence="1">Leaf</tissue>
    </source>
</reference>
<dbReference type="EMBL" id="JAUHHV010000002">
    <property type="protein sequence ID" value="KAK1431538.1"/>
    <property type="molecule type" value="Genomic_DNA"/>
</dbReference>
<accession>A0AAD8P302</accession>
<dbReference type="AlphaFoldDB" id="A0AAD8P302"/>
<protein>
    <submittedName>
        <fullName evidence="1">Uncharacterized protein</fullName>
    </submittedName>
</protein>
<name>A0AAD8P302_TARER</name>
<dbReference type="Proteomes" id="UP001229421">
    <property type="component" value="Unassembled WGS sequence"/>
</dbReference>
<keyword evidence="2" id="KW-1185">Reference proteome</keyword>
<comment type="caution">
    <text evidence="1">The sequence shown here is derived from an EMBL/GenBank/DDBJ whole genome shotgun (WGS) entry which is preliminary data.</text>
</comment>